<dbReference type="InterPro" id="IPR001647">
    <property type="entry name" value="HTH_TetR"/>
</dbReference>
<feature type="DNA-binding region" description="H-T-H motif" evidence="2">
    <location>
        <begin position="47"/>
        <end position="66"/>
    </location>
</feature>
<dbReference type="Gene3D" id="1.10.357.10">
    <property type="entry name" value="Tetracycline Repressor, domain 2"/>
    <property type="match status" value="1"/>
</dbReference>
<evidence type="ECO:0000313" key="4">
    <source>
        <dbReference type="EMBL" id="PXX54742.1"/>
    </source>
</evidence>
<dbReference type="PROSITE" id="PS50977">
    <property type="entry name" value="HTH_TETR_2"/>
    <property type="match status" value="1"/>
</dbReference>
<dbReference type="OrthoDB" id="6077212at2"/>
<dbReference type="GO" id="GO:0003677">
    <property type="term" value="F:DNA binding"/>
    <property type="evidence" value="ECO:0007669"/>
    <property type="project" value="UniProtKB-UniRule"/>
</dbReference>
<keyword evidence="1 2" id="KW-0238">DNA-binding</keyword>
<evidence type="ECO:0000256" key="1">
    <source>
        <dbReference type="ARBA" id="ARBA00023125"/>
    </source>
</evidence>
<evidence type="ECO:0000313" key="5">
    <source>
        <dbReference type="Proteomes" id="UP000247569"/>
    </source>
</evidence>
<gene>
    <name evidence="4" type="ORF">DFR70_12336</name>
</gene>
<dbReference type="Proteomes" id="UP000247569">
    <property type="component" value="Unassembled WGS sequence"/>
</dbReference>
<evidence type="ECO:0000259" key="3">
    <source>
        <dbReference type="PROSITE" id="PS50977"/>
    </source>
</evidence>
<organism evidence="4 5">
    <name type="scientific">Nocardia tenerifensis</name>
    <dbReference type="NCBI Taxonomy" id="228006"/>
    <lineage>
        <taxon>Bacteria</taxon>
        <taxon>Bacillati</taxon>
        <taxon>Actinomycetota</taxon>
        <taxon>Actinomycetes</taxon>
        <taxon>Mycobacteriales</taxon>
        <taxon>Nocardiaceae</taxon>
        <taxon>Nocardia</taxon>
    </lineage>
</organism>
<proteinExistence type="predicted"/>
<feature type="domain" description="HTH tetR-type" evidence="3">
    <location>
        <begin position="20"/>
        <end position="84"/>
    </location>
</feature>
<dbReference type="RefSeq" id="WP_146251384.1">
    <property type="nucleotide sequence ID" value="NZ_QJKF01000023.1"/>
</dbReference>
<comment type="caution">
    <text evidence="4">The sequence shown here is derived from an EMBL/GenBank/DDBJ whole genome shotgun (WGS) entry which is preliminary data.</text>
</comment>
<accession>A0A318JLX0</accession>
<dbReference type="InterPro" id="IPR009057">
    <property type="entry name" value="Homeodomain-like_sf"/>
</dbReference>
<sequence length="309" mass="34098">MSAAFARDPLDPRRARMTADDVRETMLATAAHLVNERGLTVSLQHIPLDAIVAMSGVARSAVYRIWPKRDQFFEDLLLELAAHPESSPSVLDGPTLDAALDALTGVVEHFPELLSTQRGRERAIVEVCRQGAQANYDSIERRRTWRTYMSLSAAVLSYSEPMRGRLEHEIHKTQQRFIDQMSRFYSAMGSALGRRVRTEFVPPPPAKPWSTLAASGSAVMEGMVLRSTGTLAGLQVPTFEVGPIPFDPFSTGSAQKWSPPAISFTSMLLAMTEGVSDSEYAEVPIEARVNAAASVVRELQLEIERDRGR</sequence>
<name>A0A318JLX0_9NOCA</name>
<dbReference type="AlphaFoldDB" id="A0A318JLX0"/>
<keyword evidence="5" id="KW-1185">Reference proteome</keyword>
<evidence type="ECO:0000256" key="2">
    <source>
        <dbReference type="PROSITE-ProRule" id="PRU00335"/>
    </source>
</evidence>
<dbReference type="SUPFAM" id="SSF46689">
    <property type="entry name" value="Homeodomain-like"/>
    <property type="match status" value="1"/>
</dbReference>
<protein>
    <recommendedName>
        <fullName evidence="3">HTH tetR-type domain-containing protein</fullName>
    </recommendedName>
</protein>
<dbReference type="EMBL" id="QJKF01000023">
    <property type="protein sequence ID" value="PXX54742.1"/>
    <property type="molecule type" value="Genomic_DNA"/>
</dbReference>
<reference evidence="4 5" key="1">
    <citation type="submission" date="2018-05" db="EMBL/GenBank/DDBJ databases">
        <title>Genomic Encyclopedia of Type Strains, Phase IV (KMG-IV): sequencing the most valuable type-strain genomes for metagenomic binning, comparative biology and taxonomic classification.</title>
        <authorList>
            <person name="Goeker M."/>
        </authorList>
    </citation>
    <scope>NUCLEOTIDE SEQUENCE [LARGE SCALE GENOMIC DNA]</scope>
    <source>
        <strain evidence="4 5">DSM 44704</strain>
    </source>
</reference>